<dbReference type="AlphaFoldDB" id="A0A3N0VM22"/>
<dbReference type="RefSeq" id="WP_123210685.1">
    <property type="nucleotide sequence ID" value="NZ_RJVO01000001.1"/>
</dbReference>
<dbReference type="SUPFAM" id="SSF52972">
    <property type="entry name" value="ITPase-like"/>
    <property type="match status" value="1"/>
</dbReference>
<evidence type="ECO:0000256" key="4">
    <source>
        <dbReference type="HAMAP-Rule" id="MF_00528"/>
    </source>
</evidence>
<comment type="caution">
    <text evidence="5">The sequence shown here is derived from an EMBL/GenBank/DDBJ whole genome shotgun (WGS) entry which is preliminary data.</text>
</comment>
<gene>
    <name evidence="5" type="ORF">ED208_01965</name>
</gene>
<dbReference type="Gene3D" id="3.90.950.10">
    <property type="match status" value="1"/>
</dbReference>
<feature type="active site" description="Proton acceptor" evidence="4">
    <location>
        <position position="70"/>
    </location>
</feature>
<feature type="site" description="Important for substrate specificity" evidence="4">
    <location>
        <position position="153"/>
    </location>
</feature>
<comment type="cofactor">
    <cofactor evidence="1 4">
        <name>a divalent metal cation</name>
        <dbReference type="ChEBI" id="CHEBI:60240"/>
    </cofactor>
</comment>
<dbReference type="EC" id="3.6.1.9" evidence="4"/>
<dbReference type="HAMAP" id="MF_00528">
    <property type="entry name" value="Maf"/>
    <property type="match status" value="1"/>
</dbReference>
<comment type="caution">
    <text evidence="4">Lacks conserved residue(s) required for the propagation of feature annotation.</text>
</comment>
<reference evidence="5 6" key="1">
    <citation type="submission" date="2018-10" db="EMBL/GenBank/DDBJ databases">
        <authorList>
            <person name="Chen W.-M."/>
        </authorList>
    </citation>
    <scope>NUCLEOTIDE SEQUENCE [LARGE SCALE GENOMIC DNA]</scope>
    <source>
        <strain evidence="5 6">THS-13</strain>
    </source>
</reference>
<comment type="catalytic activity">
    <reaction evidence="4">
        <text>dTTP + H2O = dTMP + diphosphate + H(+)</text>
        <dbReference type="Rhea" id="RHEA:28534"/>
        <dbReference type="ChEBI" id="CHEBI:15377"/>
        <dbReference type="ChEBI" id="CHEBI:15378"/>
        <dbReference type="ChEBI" id="CHEBI:33019"/>
        <dbReference type="ChEBI" id="CHEBI:37568"/>
        <dbReference type="ChEBI" id="CHEBI:63528"/>
        <dbReference type="EC" id="3.6.1.9"/>
    </reaction>
</comment>
<dbReference type="GO" id="GO:0009117">
    <property type="term" value="P:nucleotide metabolic process"/>
    <property type="evidence" value="ECO:0007669"/>
    <property type="project" value="UniProtKB-KW"/>
</dbReference>
<keyword evidence="3 4" id="KW-0546">Nucleotide metabolism</keyword>
<accession>A0A3N0VM22</accession>
<organism evidence="5 6">
    <name type="scientific">Stagnimonas aquatica</name>
    <dbReference type="NCBI Taxonomy" id="2689987"/>
    <lineage>
        <taxon>Bacteria</taxon>
        <taxon>Pseudomonadati</taxon>
        <taxon>Pseudomonadota</taxon>
        <taxon>Gammaproteobacteria</taxon>
        <taxon>Nevskiales</taxon>
        <taxon>Nevskiaceae</taxon>
        <taxon>Stagnimonas</taxon>
    </lineage>
</organism>
<dbReference type="GO" id="GO:0005737">
    <property type="term" value="C:cytoplasm"/>
    <property type="evidence" value="ECO:0007669"/>
    <property type="project" value="UniProtKB-SubCell"/>
</dbReference>
<dbReference type="InParanoid" id="A0A3N0VM22"/>
<dbReference type="PIRSF" id="PIRSF006305">
    <property type="entry name" value="Maf"/>
    <property type="match status" value="1"/>
</dbReference>
<dbReference type="GO" id="GO:0036218">
    <property type="term" value="F:dTTP diphosphatase activity"/>
    <property type="evidence" value="ECO:0007669"/>
    <property type="project" value="RHEA"/>
</dbReference>
<feature type="site" description="Important for substrate specificity" evidence="4">
    <location>
        <position position="71"/>
    </location>
</feature>
<dbReference type="EMBL" id="RJVO01000001">
    <property type="protein sequence ID" value="ROH93832.1"/>
    <property type="molecule type" value="Genomic_DNA"/>
</dbReference>
<comment type="function">
    <text evidence="4">Nucleoside triphosphate pyrophosphatase that hydrolyzes dTTP and UTP. May have a dual role in cell division arrest and in preventing the incorporation of modified nucleotides into cellular nucleic acids.</text>
</comment>
<dbReference type="NCBIfam" id="TIGR00172">
    <property type="entry name" value="maf"/>
    <property type="match status" value="1"/>
</dbReference>
<name>A0A3N0VM22_9GAMM</name>
<keyword evidence="6" id="KW-1185">Reference proteome</keyword>
<dbReference type="Pfam" id="PF02545">
    <property type="entry name" value="Maf"/>
    <property type="match status" value="1"/>
</dbReference>
<protein>
    <recommendedName>
        <fullName evidence="4">dTTP/UTP pyrophosphatase</fullName>
        <shortName evidence="4">dTTPase/UTPase</shortName>
        <ecNumber evidence="4">3.6.1.9</ecNumber>
    </recommendedName>
    <alternativeName>
        <fullName evidence="4">Nucleoside triphosphate pyrophosphatase</fullName>
    </alternativeName>
    <alternativeName>
        <fullName evidence="4">Nucleotide pyrophosphatase</fullName>
        <shortName evidence="4">Nucleotide PPase</shortName>
    </alternativeName>
</protein>
<dbReference type="PANTHER" id="PTHR43213:SF5">
    <property type="entry name" value="BIFUNCTIONAL DTTP_UTP PYROPHOSPHATASE_METHYLTRANSFERASE PROTEIN-RELATED"/>
    <property type="match status" value="1"/>
</dbReference>
<evidence type="ECO:0000313" key="5">
    <source>
        <dbReference type="EMBL" id="ROH93832.1"/>
    </source>
</evidence>
<evidence type="ECO:0000256" key="2">
    <source>
        <dbReference type="ARBA" id="ARBA00022801"/>
    </source>
</evidence>
<comment type="similarity">
    <text evidence="4">Belongs to the Maf family. YhdE subfamily.</text>
</comment>
<dbReference type="PANTHER" id="PTHR43213">
    <property type="entry name" value="BIFUNCTIONAL DTTP/UTP PYROPHOSPHATASE/METHYLTRANSFERASE PROTEIN-RELATED"/>
    <property type="match status" value="1"/>
</dbReference>
<keyword evidence="4" id="KW-0963">Cytoplasm</keyword>
<dbReference type="InterPro" id="IPR029001">
    <property type="entry name" value="ITPase-like_fam"/>
</dbReference>
<comment type="subcellular location">
    <subcellularLocation>
        <location evidence="4">Cytoplasm</location>
    </subcellularLocation>
</comment>
<dbReference type="FunCoup" id="A0A3N0VM22">
    <property type="interactions" value="339"/>
</dbReference>
<feature type="site" description="Important for substrate specificity" evidence="4">
    <location>
        <position position="14"/>
    </location>
</feature>
<sequence length="195" mass="20440">MTTVTFVLASRSPRRVQLLREQGYVFDCLPVDLPEVPGPGEAPLAYARRLALDKARAAQARSGRPALGADTDVSIDGRILGKPRDAEDACAMLLALADRSHQVISAVALVDGSREAVIATTTEVEFVSLDRAQALAYWASGEPADKAGAYAIQGLGGRYVRALRGSYSGVVGLPLAETAELLAQFGIHPGPAASV</sequence>
<dbReference type="GO" id="GO:0036221">
    <property type="term" value="F:UTP diphosphatase activity"/>
    <property type="evidence" value="ECO:0007669"/>
    <property type="project" value="RHEA"/>
</dbReference>
<evidence type="ECO:0000256" key="1">
    <source>
        <dbReference type="ARBA" id="ARBA00001968"/>
    </source>
</evidence>
<dbReference type="InterPro" id="IPR003697">
    <property type="entry name" value="Maf-like"/>
</dbReference>
<dbReference type="CDD" id="cd00555">
    <property type="entry name" value="Maf"/>
    <property type="match status" value="1"/>
</dbReference>
<keyword evidence="2 4" id="KW-0378">Hydrolase</keyword>
<evidence type="ECO:0000256" key="3">
    <source>
        <dbReference type="ARBA" id="ARBA00023080"/>
    </source>
</evidence>
<proteinExistence type="inferred from homology"/>
<dbReference type="Proteomes" id="UP000282106">
    <property type="component" value="Unassembled WGS sequence"/>
</dbReference>
<evidence type="ECO:0000313" key="6">
    <source>
        <dbReference type="Proteomes" id="UP000282106"/>
    </source>
</evidence>
<comment type="catalytic activity">
    <reaction evidence="4">
        <text>UTP + H2O = UMP + diphosphate + H(+)</text>
        <dbReference type="Rhea" id="RHEA:29395"/>
        <dbReference type="ChEBI" id="CHEBI:15377"/>
        <dbReference type="ChEBI" id="CHEBI:15378"/>
        <dbReference type="ChEBI" id="CHEBI:33019"/>
        <dbReference type="ChEBI" id="CHEBI:46398"/>
        <dbReference type="ChEBI" id="CHEBI:57865"/>
        <dbReference type="EC" id="3.6.1.9"/>
    </reaction>
</comment>